<dbReference type="InterPro" id="IPR009061">
    <property type="entry name" value="DNA-bd_dom_put_sf"/>
</dbReference>
<organism evidence="3 4">
    <name type="scientific">Nitratireductor indicus C115</name>
    <dbReference type="NCBI Taxonomy" id="1231190"/>
    <lineage>
        <taxon>Bacteria</taxon>
        <taxon>Pseudomonadati</taxon>
        <taxon>Pseudomonadota</taxon>
        <taxon>Alphaproteobacteria</taxon>
        <taxon>Hyphomicrobiales</taxon>
        <taxon>Phyllobacteriaceae</taxon>
        <taxon>Nitratireductor</taxon>
    </lineage>
</organism>
<comment type="caution">
    <text evidence="3">The sequence shown here is derived from an EMBL/GenBank/DDBJ whole genome shotgun (WGS) entry which is preliminary data.</text>
</comment>
<dbReference type="CDD" id="cd04785">
    <property type="entry name" value="HTH_CadR-PbrR-like"/>
    <property type="match status" value="1"/>
</dbReference>
<dbReference type="AlphaFoldDB" id="K2NL64"/>
<gene>
    <name evidence="3" type="ORF">NA8A_22056</name>
</gene>
<protein>
    <submittedName>
        <fullName evidence="3">MerR family transcriptional regulator</fullName>
    </submittedName>
</protein>
<dbReference type="EMBL" id="AMSI01000022">
    <property type="protein sequence ID" value="EKF40175.1"/>
    <property type="molecule type" value="Genomic_DNA"/>
</dbReference>
<dbReference type="GO" id="GO:0003700">
    <property type="term" value="F:DNA-binding transcription factor activity"/>
    <property type="evidence" value="ECO:0007669"/>
    <property type="project" value="InterPro"/>
</dbReference>
<dbReference type="InterPro" id="IPR047057">
    <property type="entry name" value="MerR_fam"/>
</dbReference>
<evidence type="ECO:0000313" key="4">
    <source>
        <dbReference type="Proteomes" id="UP000007374"/>
    </source>
</evidence>
<evidence type="ECO:0000313" key="3">
    <source>
        <dbReference type="EMBL" id="EKF40175.1"/>
    </source>
</evidence>
<dbReference type="PATRIC" id="fig|1231190.3.peg.4553"/>
<reference evidence="3 4" key="1">
    <citation type="journal article" date="2012" name="J. Bacteriol.">
        <title>Genome Sequence of Nitratireductor indicus Type Strain C115.</title>
        <authorList>
            <person name="Lai Q."/>
            <person name="Li G."/>
            <person name="Yu Z."/>
            <person name="Shao Z."/>
        </authorList>
    </citation>
    <scope>NUCLEOTIDE SEQUENCE [LARGE SCALE GENOMIC DNA]</scope>
    <source>
        <strain evidence="3 4">C115</strain>
    </source>
</reference>
<dbReference type="eggNOG" id="COG0789">
    <property type="taxonomic scope" value="Bacteria"/>
</dbReference>
<dbReference type="PROSITE" id="PS00552">
    <property type="entry name" value="HTH_MERR_1"/>
    <property type="match status" value="1"/>
</dbReference>
<dbReference type="GO" id="GO:0003677">
    <property type="term" value="F:DNA binding"/>
    <property type="evidence" value="ECO:0007669"/>
    <property type="project" value="UniProtKB-KW"/>
</dbReference>
<sequence length="152" mass="17506">MSLEGERNLEQGVLALLTIGELSKQTGVKVPTIRYYEEMGLMKPADRTEGNQRRFETSDRERLAFIKHARDLGFTIEAIRELLDLSAHPERPCKDADQIAARQLKMVRDKIGRLQQLERELTRMVGTCHDGHMKDCYVIRSLANHDLCMTEH</sequence>
<dbReference type="PRINTS" id="PR00040">
    <property type="entry name" value="HTHMERR"/>
</dbReference>
<accession>K2NL64</accession>
<name>K2NL64_9HYPH</name>
<evidence type="ECO:0000256" key="1">
    <source>
        <dbReference type="ARBA" id="ARBA00023125"/>
    </source>
</evidence>
<dbReference type="SMART" id="SM00422">
    <property type="entry name" value="HTH_MERR"/>
    <property type="match status" value="1"/>
</dbReference>
<dbReference type="STRING" id="721133.SAMN05216176_10834"/>
<dbReference type="PANTHER" id="PTHR30204:SF92">
    <property type="entry name" value="HTH-TYPE TRANSCRIPTIONAL REGULATOR ZNTR"/>
    <property type="match status" value="1"/>
</dbReference>
<proteinExistence type="predicted"/>
<dbReference type="PROSITE" id="PS50937">
    <property type="entry name" value="HTH_MERR_2"/>
    <property type="match status" value="1"/>
</dbReference>
<dbReference type="Proteomes" id="UP000007374">
    <property type="component" value="Unassembled WGS sequence"/>
</dbReference>
<keyword evidence="1" id="KW-0238">DNA-binding</keyword>
<dbReference type="Pfam" id="PF13411">
    <property type="entry name" value="MerR_1"/>
    <property type="match status" value="1"/>
</dbReference>
<dbReference type="PANTHER" id="PTHR30204">
    <property type="entry name" value="REDOX-CYCLING DRUG-SENSING TRANSCRIPTIONAL ACTIVATOR SOXR"/>
    <property type="match status" value="1"/>
</dbReference>
<dbReference type="InterPro" id="IPR000551">
    <property type="entry name" value="MerR-type_HTH_dom"/>
</dbReference>
<feature type="domain" description="HTH merR-type" evidence="2">
    <location>
        <begin position="16"/>
        <end position="85"/>
    </location>
</feature>
<keyword evidence="4" id="KW-1185">Reference proteome</keyword>
<dbReference type="Gene3D" id="1.10.1660.10">
    <property type="match status" value="1"/>
</dbReference>
<dbReference type="SUPFAM" id="SSF46955">
    <property type="entry name" value="Putative DNA-binding domain"/>
    <property type="match status" value="1"/>
</dbReference>
<evidence type="ECO:0000259" key="2">
    <source>
        <dbReference type="PROSITE" id="PS50937"/>
    </source>
</evidence>